<dbReference type="PANTHER" id="PTHR21642">
    <property type="entry name" value="CEREBRAL CAVERNOUS MALFORMATIONS PROTEIN 2 HOMOLOG"/>
    <property type="match status" value="1"/>
</dbReference>
<dbReference type="Gene3D" id="2.30.29.30">
    <property type="entry name" value="Pleckstrin-homology domain (PH domain)/Phosphotyrosine-binding domain (PTB)"/>
    <property type="match status" value="1"/>
</dbReference>
<dbReference type="InterPro" id="IPR011993">
    <property type="entry name" value="PH-like_dom_sf"/>
</dbReference>
<dbReference type="InterPro" id="IPR026159">
    <property type="entry name" value="Malcavernin"/>
</dbReference>
<dbReference type="EMBL" id="CADEPM010000008">
    <property type="protein sequence ID" value="CAB3409249.1"/>
    <property type="molecule type" value="Genomic_DNA"/>
</dbReference>
<comment type="similarity">
    <text evidence="1">Belongs to the CCM2 family.</text>
</comment>
<comment type="caution">
    <text evidence="2">The sequence shown here is derived from an EMBL/GenBank/DDBJ whole genome shotgun (WGS) entry which is preliminary data.</text>
</comment>
<evidence type="ECO:0008006" key="4">
    <source>
        <dbReference type="Google" id="ProtNLM"/>
    </source>
</evidence>
<evidence type="ECO:0000313" key="3">
    <source>
        <dbReference type="Proteomes" id="UP000494206"/>
    </source>
</evidence>
<sequence>MEYDVEYLGVIQNENFADLDIHGRTDFLRIFDKAKKNQLIRSASSKLGHKLVLENARIVVVTNDKSDVVFEVPIPLVACCGSLIEDGVVLFVFNITPDMQDQNYRDLMVLAITSESEARKIAENLNKIFSHFAEQQLQNATKQWRTISSSCLTSSPPAPLDTPLTESSHHSSVVSKAINEVRSCLSPEEEPHFRDILQRYTSGENDVKIFAQKLTEMFGAKRKTRLSYLKHVLRAEDVATFDAVLQ</sequence>
<dbReference type="Gene3D" id="1.20.1160.20">
    <property type="match status" value="1"/>
</dbReference>
<dbReference type="AlphaFoldDB" id="A0A8S1EZU0"/>
<organism evidence="2 3">
    <name type="scientific">Caenorhabditis bovis</name>
    <dbReference type="NCBI Taxonomy" id="2654633"/>
    <lineage>
        <taxon>Eukaryota</taxon>
        <taxon>Metazoa</taxon>
        <taxon>Ecdysozoa</taxon>
        <taxon>Nematoda</taxon>
        <taxon>Chromadorea</taxon>
        <taxon>Rhabditida</taxon>
        <taxon>Rhabditina</taxon>
        <taxon>Rhabditomorpha</taxon>
        <taxon>Rhabditoidea</taxon>
        <taxon>Rhabditidae</taxon>
        <taxon>Peloderinae</taxon>
        <taxon>Caenorhabditis</taxon>
    </lineage>
</organism>
<dbReference type="PANTHER" id="PTHR21642:SF6">
    <property type="entry name" value="CEREBRAL CAVERNOUS MALFORMATIONS 2 HARMONIN-HOMOLOGY DOMAIN-CONTAINING PROTEIN"/>
    <property type="match status" value="1"/>
</dbReference>
<evidence type="ECO:0000256" key="1">
    <source>
        <dbReference type="ARBA" id="ARBA00010822"/>
    </source>
</evidence>
<dbReference type="OrthoDB" id="5828470at2759"/>
<evidence type="ECO:0000313" key="2">
    <source>
        <dbReference type="EMBL" id="CAB3409249.1"/>
    </source>
</evidence>
<accession>A0A8S1EZU0</accession>
<protein>
    <recommendedName>
        <fullName evidence="4">Cerebral cavernous malformations 2 harmonin-homology domain-containing protein</fullName>
    </recommendedName>
</protein>
<dbReference type="Proteomes" id="UP000494206">
    <property type="component" value="Unassembled WGS sequence"/>
</dbReference>
<name>A0A8S1EZU0_9PELO</name>
<reference evidence="2 3" key="1">
    <citation type="submission" date="2020-04" db="EMBL/GenBank/DDBJ databases">
        <authorList>
            <person name="Laetsch R D."/>
            <person name="Stevens L."/>
            <person name="Kumar S."/>
            <person name="Blaxter L. M."/>
        </authorList>
    </citation>
    <scope>NUCLEOTIDE SEQUENCE [LARGE SCALE GENOMIC DNA]</scope>
</reference>
<keyword evidence="3" id="KW-1185">Reference proteome</keyword>
<proteinExistence type="inferred from homology"/>
<gene>
    <name evidence="2" type="ORF">CBOVIS_LOCUS10927</name>
</gene>